<feature type="binding site" evidence="4">
    <location>
        <position position="103"/>
    </location>
    <ligand>
        <name>a divalent metal cation</name>
        <dbReference type="ChEBI" id="CHEBI:60240"/>
        <label>1</label>
    </ligand>
</feature>
<dbReference type="InterPro" id="IPR002678">
    <property type="entry name" value="DUF34/NIF3"/>
</dbReference>
<evidence type="ECO:0000313" key="6">
    <source>
        <dbReference type="Proteomes" id="UP000823883"/>
    </source>
</evidence>
<gene>
    <name evidence="5" type="ORF">IAA04_08505</name>
</gene>
<feature type="binding site" evidence="4">
    <location>
        <position position="231"/>
    </location>
    <ligand>
        <name>a divalent metal cation</name>
        <dbReference type="ChEBI" id="CHEBI:60240"/>
        <label>1</label>
    </ligand>
</feature>
<dbReference type="AlphaFoldDB" id="A0A9D2PFV5"/>
<evidence type="ECO:0000313" key="5">
    <source>
        <dbReference type="EMBL" id="HJC48078.1"/>
    </source>
</evidence>
<evidence type="ECO:0000256" key="2">
    <source>
        <dbReference type="ARBA" id="ARBA00022112"/>
    </source>
</evidence>
<reference evidence="5" key="1">
    <citation type="journal article" date="2021" name="PeerJ">
        <title>Extensive microbial diversity within the chicken gut microbiome revealed by metagenomics and culture.</title>
        <authorList>
            <person name="Gilroy R."/>
            <person name="Ravi A."/>
            <person name="Getino M."/>
            <person name="Pursley I."/>
            <person name="Horton D.L."/>
            <person name="Alikhan N.F."/>
            <person name="Baker D."/>
            <person name="Gharbi K."/>
            <person name="Hall N."/>
            <person name="Watson M."/>
            <person name="Adriaenssens E.M."/>
            <person name="Foster-Nyarko E."/>
            <person name="Jarju S."/>
            <person name="Secka A."/>
            <person name="Antonio M."/>
            <person name="Oren A."/>
            <person name="Chaudhuri R.R."/>
            <person name="La Ragione R."/>
            <person name="Hildebrand F."/>
            <person name="Pallen M.J."/>
        </authorList>
    </citation>
    <scope>NUCLEOTIDE SEQUENCE</scope>
    <source>
        <strain evidence="5">CHK183-5548</strain>
    </source>
</reference>
<dbReference type="NCBIfam" id="TIGR00486">
    <property type="entry name" value="YbgI_SA1388"/>
    <property type="match status" value="1"/>
</dbReference>
<feature type="binding site" evidence="4">
    <location>
        <position position="235"/>
    </location>
    <ligand>
        <name>a divalent metal cation</name>
        <dbReference type="ChEBI" id="CHEBI:60240"/>
        <label>1</label>
    </ligand>
</feature>
<organism evidence="5 6">
    <name type="scientific">Candidatus Lachnoclostridium pullistercoris</name>
    <dbReference type="NCBI Taxonomy" id="2838632"/>
    <lineage>
        <taxon>Bacteria</taxon>
        <taxon>Bacillati</taxon>
        <taxon>Bacillota</taxon>
        <taxon>Clostridia</taxon>
        <taxon>Lachnospirales</taxon>
        <taxon>Lachnospiraceae</taxon>
    </lineage>
</organism>
<evidence type="ECO:0000256" key="3">
    <source>
        <dbReference type="ARBA" id="ARBA00022723"/>
    </source>
</evidence>
<dbReference type="GO" id="GO:0046872">
    <property type="term" value="F:metal ion binding"/>
    <property type="evidence" value="ECO:0007669"/>
    <property type="project" value="UniProtKB-KW"/>
</dbReference>
<dbReference type="Pfam" id="PF01784">
    <property type="entry name" value="DUF34_NIF3"/>
    <property type="match status" value="1"/>
</dbReference>
<dbReference type="SUPFAM" id="SSF102705">
    <property type="entry name" value="NIF3 (NGG1p interacting factor 3)-like"/>
    <property type="match status" value="1"/>
</dbReference>
<evidence type="ECO:0000256" key="1">
    <source>
        <dbReference type="ARBA" id="ARBA00006964"/>
    </source>
</evidence>
<accession>A0A9D2PFV5</accession>
<dbReference type="GO" id="GO:0005737">
    <property type="term" value="C:cytoplasm"/>
    <property type="evidence" value="ECO:0007669"/>
    <property type="project" value="TreeGrafter"/>
</dbReference>
<dbReference type="Gene3D" id="3.40.1390.30">
    <property type="entry name" value="NIF3 (NGG1p interacting factor 3)-like"/>
    <property type="match status" value="2"/>
</dbReference>
<dbReference type="PANTHER" id="PTHR13799">
    <property type="entry name" value="NGG1 INTERACTING FACTOR 3"/>
    <property type="match status" value="1"/>
</dbReference>
<dbReference type="InterPro" id="IPR036069">
    <property type="entry name" value="DUF34/NIF3_sf"/>
</dbReference>
<dbReference type="EMBL" id="DWWL01000054">
    <property type="protein sequence ID" value="HJC48078.1"/>
    <property type="molecule type" value="Genomic_DNA"/>
</dbReference>
<dbReference type="Proteomes" id="UP000823883">
    <property type="component" value="Unassembled WGS sequence"/>
</dbReference>
<dbReference type="PANTHER" id="PTHR13799:SF14">
    <property type="entry name" value="GTP CYCLOHYDROLASE 1 TYPE 2 HOMOLOG"/>
    <property type="match status" value="1"/>
</dbReference>
<keyword evidence="3 4" id="KW-0479">Metal-binding</keyword>
<name>A0A9D2PFV5_9FIRM</name>
<evidence type="ECO:0000256" key="4">
    <source>
        <dbReference type="PIRSR" id="PIRSR602678-1"/>
    </source>
</evidence>
<comment type="similarity">
    <text evidence="1">Belongs to the GTP cyclohydrolase I type 2/NIF3 family.</text>
</comment>
<comment type="caution">
    <text evidence="5">The sequence shown here is derived from an EMBL/GenBank/DDBJ whole genome shotgun (WGS) entry which is preliminary data.</text>
</comment>
<proteinExistence type="inferred from homology"/>
<protein>
    <recommendedName>
        <fullName evidence="2">GTP cyclohydrolase 1 type 2 homolog</fullName>
    </recommendedName>
</protein>
<reference evidence="5" key="2">
    <citation type="submission" date="2021-04" db="EMBL/GenBank/DDBJ databases">
        <authorList>
            <person name="Gilroy R."/>
        </authorList>
    </citation>
    <scope>NUCLEOTIDE SEQUENCE</scope>
    <source>
        <strain evidence="5">CHK183-5548</strain>
    </source>
</reference>
<sequence>MKCRDIIRILEELAPRAYACDWDNPGLLAGRGDKEVETILTAVDATDEVIRLAEEIGADLIVTHHPLIFKPVKQINDGNFIGRRLLTLIGKDISCYAMHTNFDIAPGCMADLAAARLGLKDTAPLEVTGTDLKNGTELVGIGKVGRLSEPMTPAQIARLVKEKFGLPFVTAYGLEGREEPVEYAAVSPGSGGSMIAPALKSVAPVLITGDIGHHEGIDAAAQGLAVIDAGHYGLEHIFTEFIAGYLNGRLEGQATAVAAPLDFPEMVF</sequence>
<dbReference type="FunFam" id="3.40.1390.30:FF:000001">
    <property type="entry name" value="GTP cyclohydrolase 1 type 2"/>
    <property type="match status" value="1"/>
</dbReference>
<feature type="binding site" evidence="4">
    <location>
        <position position="64"/>
    </location>
    <ligand>
        <name>a divalent metal cation</name>
        <dbReference type="ChEBI" id="CHEBI:60240"/>
        <label>2</label>
    </ligand>
</feature>
<feature type="binding site" evidence="4">
    <location>
        <position position="65"/>
    </location>
    <ligand>
        <name>a divalent metal cation</name>
        <dbReference type="ChEBI" id="CHEBI:60240"/>
        <label>1</label>
    </ligand>
</feature>